<proteinExistence type="predicted"/>
<sequence length="102" mass="11894">MQKFSFYQDRKVTCWERTRFEVKAENYEEAVAIVKSWQGEDVLCLEDDKVVFITDGETLYETAESLSIEDNQGQPTIEVFGEYGEDIIDNKPDVSIRQETKK</sequence>
<gene>
    <name evidence="1" type="ORF">GTC17254_19160</name>
</gene>
<accession>A0AB33IXL1</accession>
<organism evidence="1">
    <name type="scientific">Prevotella sp. GTC17254</name>
    <dbReference type="NCBI Taxonomy" id="3236794"/>
    <lineage>
        <taxon>Bacteria</taxon>
        <taxon>Pseudomonadati</taxon>
        <taxon>Bacteroidota</taxon>
        <taxon>Bacteroidia</taxon>
        <taxon>Bacteroidales</taxon>
        <taxon>Prevotellaceae</taxon>
        <taxon>Prevotella</taxon>
    </lineage>
</organism>
<protein>
    <submittedName>
        <fullName evidence="1">Uncharacterized protein</fullName>
    </submittedName>
</protein>
<name>A0AB33IXL1_9BACT</name>
<dbReference type="EMBL" id="AP035786">
    <property type="protein sequence ID" value="BFO74319.1"/>
    <property type="molecule type" value="Genomic_DNA"/>
</dbReference>
<evidence type="ECO:0000313" key="1">
    <source>
        <dbReference type="EMBL" id="BFO74319.1"/>
    </source>
</evidence>
<dbReference type="AlphaFoldDB" id="A0AB33IXL1"/>
<reference evidence="1" key="1">
    <citation type="submission" date="2024-07" db="EMBL/GenBank/DDBJ databases">
        <title>Complete genome sequence of Prevotella sp. YM-2024 GTC17254.</title>
        <authorList>
            <person name="Hayashi M."/>
            <person name="Muto Y."/>
            <person name="Tanaka K."/>
            <person name="Niwa H."/>
        </authorList>
    </citation>
    <scope>NUCLEOTIDE SEQUENCE</scope>
    <source>
        <strain evidence="1">GTC17254</strain>
    </source>
</reference>